<evidence type="ECO:0000313" key="3">
    <source>
        <dbReference type="Proteomes" id="UP000198951"/>
    </source>
</evidence>
<dbReference type="InterPro" id="IPR019734">
    <property type="entry name" value="TPR_rpt"/>
</dbReference>
<dbReference type="AlphaFoldDB" id="A0A1H3ZZ68"/>
<dbReference type="InterPro" id="IPR011990">
    <property type="entry name" value="TPR-like_helical_dom_sf"/>
</dbReference>
<dbReference type="SMART" id="SM00028">
    <property type="entry name" value="TPR"/>
    <property type="match status" value="3"/>
</dbReference>
<reference evidence="3" key="1">
    <citation type="submission" date="2016-10" db="EMBL/GenBank/DDBJ databases">
        <authorList>
            <person name="Varghese N."/>
            <person name="Submissions S."/>
        </authorList>
    </citation>
    <scope>NUCLEOTIDE SEQUENCE [LARGE SCALE GENOMIC DNA]</scope>
    <source>
        <strain evidence="3">DSM 22376</strain>
    </source>
</reference>
<evidence type="ECO:0000256" key="1">
    <source>
        <dbReference type="PROSITE-ProRule" id="PRU00339"/>
    </source>
</evidence>
<keyword evidence="3" id="KW-1185">Reference proteome</keyword>
<dbReference type="EMBL" id="FNRD01000003">
    <property type="protein sequence ID" value="SEA28950.1"/>
    <property type="molecule type" value="Genomic_DNA"/>
</dbReference>
<dbReference type="Pfam" id="PF13181">
    <property type="entry name" value="TPR_8"/>
    <property type="match status" value="1"/>
</dbReference>
<dbReference type="RefSeq" id="WP_091086208.1">
    <property type="nucleotide sequence ID" value="NZ_FNRD01000003.1"/>
</dbReference>
<dbReference type="STRING" id="150146.SAMN05443667_103132"/>
<gene>
    <name evidence="2" type="ORF">SAMN05443667_103132</name>
</gene>
<dbReference type="OrthoDB" id="1399920at2"/>
<dbReference type="PROSITE" id="PS50005">
    <property type="entry name" value="TPR"/>
    <property type="match status" value="1"/>
</dbReference>
<dbReference type="Gene3D" id="1.25.40.10">
    <property type="entry name" value="Tetratricopeptide repeat domain"/>
    <property type="match status" value="3"/>
</dbReference>
<evidence type="ECO:0000313" key="2">
    <source>
        <dbReference type="EMBL" id="SEA28950.1"/>
    </source>
</evidence>
<name>A0A1H3ZZ68_9FLAO</name>
<sequence length="432" mass="49708">MKPYKLIPVLVFTILFIFACDTKKQNQITNTSDYNKYLNVDGNESLDFANKEIDFWQKKYDAAPNQKSYLGIIASKYATLFEYTGDIKNLYKTEDLLVQSNEANKYSKVSTIRSLGRNYIAQHRFKEALVLANKALAIGEGRKETQKLLFDVQMELGNFAEAESNLNALKDMNDYDYLIRLAKWNDHKGDLKTAITFMEKARDIAEKEDNKTLKIWSYSNLGDFYGHAGRIQDSYDSYLKTLAIDPNYSYALKGIAWIVFSHERNTKEAKRIVEAIEITHNTPDFYLLKSQIAQFEGDDAAALEDRNAYFAMLEKNNYGAMYNKYNTLIYADAKETAPKALEIAKIEVDHRPTPDSYDLLAWSYLNMGQKDKALEIAKKYVVGKSFEPKVQYHLAMIYKSNNENQKVAPIKEELLSSMYELGPNLEKKVNKL</sequence>
<keyword evidence="1" id="KW-0802">TPR repeat</keyword>
<dbReference type="Proteomes" id="UP000198951">
    <property type="component" value="Unassembled WGS sequence"/>
</dbReference>
<dbReference type="PROSITE" id="PS51257">
    <property type="entry name" value="PROKAR_LIPOPROTEIN"/>
    <property type="match status" value="1"/>
</dbReference>
<organism evidence="2 3">
    <name type="scientific">Flavobacterium gillisiae</name>
    <dbReference type="NCBI Taxonomy" id="150146"/>
    <lineage>
        <taxon>Bacteria</taxon>
        <taxon>Pseudomonadati</taxon>
        <taxon>Bacteroidota</taxon>
        <taxon>Flavobacteriia</taxon>
        <taxon>Flavobacteriales</taxon>
        <taxon>Flavobacteriaceae</taxon>
        <taxon>Flavobacterium</taxon>
    </lineage>
</organism>
<accession>A0A1H3ZZ68</accession>
<feature type="repeat" description="TPR" evidence="1">
    <location>
        <begin position="215"/>
        <end position="248"/>
    </location>
</feature>
<protein>
    <submittedName>
        <fullName evidence="2">Tetratricopeptide repeat-containing protein</fullName>
    </submittedName>
</protein>
<dbReference type="SUPFAM" id="SSF48452">
    <property type="entry name" value="TPR-like"/>
    <property type="match status" value="2"/>
</dbReference>
<proteinExistence type="predicted"/>